<dbReference type="InterPro" id="IPR050177">
    <property type="entry name" value="Lipid_A_modif_metabolic_enz"/>
</dbReference>
<dbReference type="Pfam" id="PF01370">
    <property type="entry name" value="Epimerase"/>
    <property type="match status" value="1"/>
</dbReference>
<dbReference type="CDD" id="cd05256">
    <property type="entry name" value="UDP_AE_SDR_e"/>
    <property type="match status" value="1"/>
</dbReference>
<comment type="caution">
    <text evidence="2">The sequence shown here is derived from an EMBL/GenBank/DDBJ whole genome shotgun (WGS) entry which is preliminary data.</text>
</comment>
<reference evidence="2" key="1">
    <citation type="submission" date="2019-08" db="EMBL/GenBank/DDBJ databases">
        <title>Genomic characterization of a novel candidate phylum (ARYD3) from a high temperature, high salinity tertiary oil reservoir in north central Oklahoma, USA.</title>
        <authorList>
            <person name="Youssef N.H."/>
            <person name="Yadav A."/>
            <person name="Elshahed M.S."/>
        </authorList>
    </citation>
    <scope>NUCLEOTIDE SEQUENCE [LARGE SCALE GENOMIC DNA]</scope>
    <source>
        <strain evidence="2">ARYD3</strain>
    </source>
</reference>
<dbReference type="PANTHER" id="PTHR43245:SF13">
    <property type="entry name" value="UDP-D-APIOSE_UDP-D-XYLOSE SYNTHASE 2"/>
    <property type="match status" value="1"/>
</dbReference>
<protein>
    <submittedName>
        <fullName evidence="2">SDR family oxidoreductase</fullName>
    </submittedName>
</protein>
<keyword evidence="3" id="KW-1185">Reference proteome</keyword>
<evidence type="ECO:0000313" key="3">
    <source>
        <dbReference type="Proteomes" id="UP000324143"/>
    </source>
</evidence>
<proteinExistence type="predicted"/>
<feature type="domain" description="NAD-dependent epimerase/dehydratase" evidence="1">
    <location>
        <begin position="3"/>
        <end position="239"/>
    </location>
</feature>
<dbReference type="AlphaFoldDB" id="A0A5D0MI85"/>
<dbReference type="Proteomes" id="UP000324143">
    <property type="component" value="Unassembled WGS sequence"/>
</dbReference>
<dbReference type="PANTHER" id="PTHR43245">
    <property type="entry name" value="BIFUNCTIONAL POLYMYXIN RESISTANCE PROTEIN ARNA"/>
    <property type="match status" value="1"/>
</dbReference>
<dbReference type="SUPFAM" id="SSF51735">
    <property type="entry name" value="NAD(P)-binding Rossmann-fold domains"/>
    <property type="match status" value="1"/>
</dbReference>
<accession>A0A5D0MI85</accession>
<dbReference type="EMBL" id="VSIX01000045">
    <property type="protein sequence ID" value="TYB31221.1"/>
    <property type="molecule type" value="Genomic_DNA"/>
</dbReference>
<dbReference type="InterPro" id="IPR001509">
    <property type="entry name" value="Epimerase_deHydtase"/>
</dbReference>
<evidence type="ECO:0000259" key="1">
    <source>
        <dbReference type="Pfam" id="PF01370"/>
    </source>
</evidence>
<sequence length="306" mass="34809">MFLITGGCGFIGSHIATELVKRNEDVKIIDNLTTGKMENIEHIIEDVKFIEGDIRNLELLEKELRDVDYIFHEAAMVSVVKSVENPLLCNEINTTGTLNLLQAAHKNGVKKVIMASSAAIYGDDPELPKREDMLRTPLSPYAASKISLEDYGKIYNEIYDLNTVSLRYFNVYGPRQDPSSSYSGVLSIFSNEFMNPDPELTIYGDGKQTRDFVFIKDVVEANMLALKRNEMNGKIYNVACNKQNSLLEIIQIMEEITDKKAQINYEMRRKGDIKYSYADISRIKKHGFAPQYSIKEGLKKYFNSLL</sequence>
<gene>
    <name evidence="2" type="ORF">FXF47_05150</name>
</gene>
<evidence type="ECO:0000313" key="2">
    <source>
        <dbReference type="EMBL" id="TYB31221.1"/>
    </source>
</evidence>
<organism evidence="2 3">
    <name type="scientific">Candidatus Mcinerneyibacterium aminivorans</name>
    <dbReference type="NCBI Taxonomy" id="2703815"/>
    <lineage>
        <taxon>Bacteria</taxon>
        <taxon>Candidatus Macinerneyibacteriota</taxon>
        <taxon>Candidatus Mcinerneyibacteria</taxon>
        <taxon>Candidatus Mcinerneyibacteriales</taxon>
        <taxon>Candidatus Mcinerneyibacteriaceae</taxon>
        <taxon>Candidatus Mcinerneyibacterium</taxon>
    </lineage>
</organism>
<dbReference type="InterPro" id="IPR036291">
    <property type="entry name" value="NAD(P)-bd_dom_sf"/>
</dbReference>
<name>A0A5D0MI85_9BACT</name>
<dbReference type="Gene3D" id="3.40.50.720">
    <property type="entry name" value="NAD(P)-binding Rossmann-like Domain"/>
    <property type="match status" value="1"/>
</dbReference>
<dbReference type="Gene3D" id="3.90.25.10">
    <property type="entry name" value="UDP-galactose 4-epimerase, domain 1"/>
    <property type="match status" value="1"/>
</dbReference>